<evidence type="ECO:0000313" key="3">
    <source>
        <dbReference type="Proteomes" id="UP000324832"/>
    </source>
</evidence>
<evidence type="ECO:0000313" key="2">
    <source>
        <dbReference type="EMBL" id="VVC91561.1"/>
    </source>
</evidence>
<keyword evidence="3" id="KW-1185">Reference proteome</keyword>
<proteinExistence type="predicted"/>
<organism evidence="2 3">
    <name type="scientific">Leptidea sinapis</name>
    <dbReference type="NCBI Taxonomy" id="189913"/>
    <lineage>
        <taxon>Eukaryota</taxon>
        <taxon>Metazoa</taxon>
        <taxon>Ecdysozoa</taxon>
        <taxon>Arthropoda</taxon>
        <taxon>Hexapoda</taxon>
        <taxon>Insecta</taxon>
        <taxon>Pterygota</taxon>
        <taxon>Neoptera</taxon>
        <taxon>Endopterygota</taxon>
        <taxon>Lepidoptera</taxon>
        <taxon>Glossata</taxon>
        <taxon>Ditrysia</taxon>
        <taxon>Papilionoidea</taxon>
        <taxon>Pieridae</taxon>
        <taxon>Dismorphiinae</taxon>
        <taxon>Leptidea</taxon>
    </lineage>
</organism>
<reference evidence="2 3" key="1">
    <citation type="submission" date="2017-07" db="EMBL/GenBank/DDBJ databases">
        <authorList>
            <person name="Talla V."/>
            <person name="Backstrom N."/>
        </authorList>
    </citation>
    <scope>NUCLEOTIDE SEQUENCE [LARGE SCALE GENOMIC DNA]</scope>
</reference>
<sequence>MQPRLLDGTPPGTQGTCSPNGWTSGETVIISFSENCSSSKSVHGFEIPGIWSVNRYSFGDEDYEPPAVIAGTSNMNIGTIPSSSVDPLLEIFPSRNRTPSCEFQDFVAPIANTPKKSRSDGCTPEPEPGCSRIVSAFGPDIAAQRGDTVLPETE</sequence>
<feature type="region of interest" description="Disordered" evidence="1">
    <location>
        <begin position="112"/>
        <end position="154"/>
    </location>
</feature>
<feature type="compositionally biased region" description="Polar residues" evidence="1">
    <location>
        <begin position="11"/>
        <end position="21"/>
    </location>
</feature>
<accession>A0A5E4PZY4</accession>
<dbReference type="Proteomes" id="UP000324832">
    <property type="component" value="Unassembled WGS sequence"/>
</dbReference>
<dbReference type="EMBL" id="FZQP02001081">
    <property type="protein sequence ID" value="VVC91561.1"/>
    <property type="molecule type" value="Genomic_DNA"/>
</dbReference>
<feature type="non-terminal residue" evidence="2">
    <location>
        <position position="154"/>
    </location>
</feature>
<name>A0A5E4PZY4_9NEOP</name>
<dbReference type="AlphaFoldDB" id="A0A5E4PZY4"/>
<feature type="region of interest" description="Disordered" evidence="1">
    <location>
        <begin position="1"/>
        <end position="21"/>
    </location>
</feature>
<protein>
    <submittedName>
        <fullName evidence="2">Uncharacterized protein</fullName>
    </submittedName>
</protein>
<gene>
    <name evidence="2" type="ORF">LSINAPIS_LOCUS4205</name>
</gene>
<evidence type="ECO:0000256" key="1">
    <source>
        <dbReference type="SAM" id="MobiDB-lite"/>
    </source>
</evidence>